<dbReference type="Proteomes" id="UP000557857">
    <property type="component" value="Unassembled WGS sequence"/>
</dbReference>
<gene>
    <name evidence="2" type="primary">prgN</name>
    <name evidence="2" type="ORF">EM151A_6045</name>
    <name evidence="3" type="ORF">HI921_13775</name>
</gene>
<evidence type="ECO:0000256" key="1">
    <source>
        <dbReference type="SAM" id="Phobius"/>
    </source>
</evidence>
<geneLocation type="plasmid" evidence="4">
    <name>pem15-1a-3 dna</name>
</geneLocation>
<accession>A0A848MZS6</accession>
<dbReference type="RefSeq" id="WP_169059064.1">
    <property type="nucleotide sequence ID" value="NZ_AP019813.1"/>
</dbReference>
<name>A0A848MZS6_ENTMU</name>
<dbReference type="AlphaFoldDB" id="A0A848MZS6"/>
<reference evidence="2 4" key="1">
    <citation type="submission" date="2019-07" db="EMBL/GenBank/DDBJ databases">
        <title>antibiotic susceptibility of plant-derived lactic acid bacteria.</title>
        <authorList>
            <person name="Sugiyama M."/>
            <person name="Noda M."/>
        </authorList>
    </citation>
    <scope>NUCLEOTIDE SEQUENCE [LARGE SCALE GENOMIC DNA]</scope>
    <source>
        <strain evidence="2 4">15-1A</strain>
        <plasmid evidence="2">pEM15-1A-3</plasmid>
        <plasmid evidence="4">pem15-1a-3 dna</plasmid>
    </source>
</reference>
<evidence type="ECO:0000313" key="4">
    <source>
        <dbReference type="Proteomes" id="UP000509460"/>
    </source>
</evidence>
<dbReference type="EMBL" id="JABCAG010000057">
    <property type="protein sequence ID" value="NMP59515.1"/>
    <property type="molecule type" value="Genomic_DNA"/>
</dbReference>
<keyword evidence="1" id="KW-1133">Transmembrane helix</keyword>
<geneLocation type="plasmid" evidence="2">
    <name>pEM15-1A-3</name>
</geneLocation>
<dbReference type="Proteomes" id="UP000509460">
    <property type="component" value="Plasmid pEM15-1A-3"/>
</dbReference>
<keyword evidence="1" id="KW-0812">Transmembrane</keyword>
<sequence length="95" mass="10791">MSVNTYVYPYPINVFIIGVLGMTVEQFCEIHDYRQSTVASWVTRNRSVATLPCDFLYCLSLSSGQSMGSVYDELLALEDKFLKGLNPKKKKENID</sequence>
<evidence type="ECO:0000313" key="3">
    <source>
        <dbReference type="EMBL" id="NMP59515.1"/>
    </source>
</evidence>
<evidence type="ECO:0000313" key="5">
    <source>
        <dbReference type="Proteomes" id="UP000557857"/>
    </source>
</evidence>
<proteinExistence type="predicted"/>
<protein>
    <submittedName>
        <fullName evidence="2">Replication control protein</fullName>
    </submittedName>
    <submittedName>
        <fullName evidence="3">Type III secretion system protein PrgN</fullName>
    </submittedName>
</protein>
<organism evidence="3 5">
    <name type="scientific">Enterococcus mundtii</name>
    <dbReference type="NCBI Taxonomy" id="53346"/>
    <lineage>
        <taxon>Bacteria</taxon>
        <taxon>Bacillati</taxon>
        <taxon>Bacillota</taxon>
        <taxon>Bacilli</taxon>
        <taxon>Lactobacillales</taxon>
        <taxon>Enterococcaceae</taxon>
        <taxon>Enterococcus</taxon>
    </lineage>
</organism>
<keyword evidence="1" id="KW-0472">Membrane</keyword>
<dbReference type="EMBL" id="AP019813">
    <property type="protein sequence ID" value="BBM16389.1"/>
    <property type="molecule type" value="Genomic_DNA"/>
</dbReference>
<evidence type="ECO:0000313" key="2">
    <source>
        <dbReference type="EMBL" id="BBM16389.1"/>
    </source>
</evidence>
<keyword evidence="2" id="KW-0614">Plasmid</keyword>
<feature type="transmembrane region" description="Helical" evidence="1">
    <location>
        <begin position="6"/>
        <end position="24"/>
    </location>
</feature>
<reference evidence="3 5" key="2">
    <citation type="submission" date="2020-04" db="EMBL/GenBank/DDBJ databases">
        <authorList>
            <person name="Abaymova A."/>
            <person name="Teymurazov M."/>
            <person name="Tazyna O."/>
            <person name="Chatushin Y."/>
            <person name="Svetoch E."/>
            <person name="Pereligyn V."/>
            <person name="Pohylenko V."/>
            <person name="Platonov M."/>
            <person name="Kartsev N."/>
            <person name="Skryabin Y."/>
            <person name="Sizova A."/>
            <person name="Solomentsev V."/>
            <person name="Kislichkina A."/>
            <person name="Bogun A."/>
        </authorList>
    </citation>
    <scope>NUCLEOTIDE SEQUENCE [LARGE SCALE GENOMIC DNA]</scope>
    <source>
        <strain evidence="3">SCPM-O-B-8398</strain>
        <strain evidence="5">SCPM-O-B-8398 (E28)</strain>
    </source>
</reference>